<evidence type="ECO:0000259" key="1">
    <source>
        <dbReference type="Pfam" id="PF02627"/>
    </source>
</evidence>
<comment type="caution">
    <text evidence="2">The sequence shown here is derived from an EMBL/GenBank/DDBJ whole genome shotgun (WGS) entry which is preliminary data.</text>
</comment>
<organism evidence="2 3">
    <name type="scientific">Streptomyces scopuliridis RB72</name>
    <dbReference type="NCBI Taxonomy" id="1440053"/>
    <lineage>
        <taxon>Bacteria</taxon>
        <taxon>Bacillati</taxon>
        <taxon>Actinomycetota</taxon>
        <taxon>Actinomycetes</taxon>
        <taxon>Kitasatosporales</taxon>
        <taxon>Streptomycetaceae</taxon>
        <taxon>Streptomyces</taxon>
    </lineage>
</organism>
<keyword evidence="3" id="KW-1185">Reference proteome</keyword>
<dbReference type="OrthoDB" id="122912at2"/>
<dbReference type="GO" id="GO:0051920">
    <property type="term" value="F:peroxiredoxin activity"/>
    <property type="evidence" value="ECO:0007669"/>
    <property type="project" value="InterPro"/>
</dbReference>
<dbReference type="Pfam" id="PF02627">
    <property type="entry name" value="CMD"/>
    <property type="match status" value="1"/>
</dbReference>
<dbReference type="InterPro" id="IPR003779">
    <property type="entry name" value="CMD-like"/>
</dbReference>
<dbReference type="InterPro" id="IPR029032">
    <property type="entry name" value="AhpD-like"/>
</dbReference>
<dbReference type="NCBIfam" id="TIGR00778">
    <property type="entry name" value="ahpD_dom"/>
    <property type="match status" value="1"/>
</dbReference>
<gene>
    <name evidence="2" type="ORF">Y717_30955</name>
</gene>
<dbReference type="PANTHER" id="PTHR35446">
    <property type="entry name" value="SI:CH211-175M2.5"/>
    <property type="match status" value="1"/>
</dbReference>
<dbReference type="Gene3D" id="1.20.1290.10">
    <property type="entry name" value="AhpD-like"/>
    <property type="match status" value="1"/>
</dbReference>
<feature type="domain" description="Carboxymuconolactone decarboxylase-like" evidence="1">
    <location>
        <begin position="10"/>
        <end position="62"/>
    </location>
</feature>
<dbReference type="SUPFAM" id="SSF69118">
    <property type="entry name" value="AhpD-like"/>
    <property type="match status" value="1"/>
</dbReference>
<accession>A0A2T7T5W0</accession>
<evidence type="ECO:0000313" key="2">
    <source>
        <dbReference type="EMBL" id="PVE10488.1"/>
    </source>
</evidence>
<protein>
    <recommendedName>
        <fullName evidence="1">Carboxymuconolactone decarboxylase-like domain-containing protein</fullName>
    </recommendedName>
</protein>
<evidence type="ECO:0000313" key="3">
    <source>
        <dbReference type="Proteomes" id="UP000245992"/>
    </source>
</evidence>
<reference evidence="2 3" key="1">
    <citation type="submission" date="2013-12" db="EMBL/GenBank/DDBJ databases">
        <title>Annotated genome of Streptomyces scopuliridis.</title>
        <authorList>
            <person name="Olson J.B."/>
        </authorList>
    </citation>
    <scope>NUCLEOTIDE SEQUENCE [LARGE SCALE GENOMIC DNA]</scope>
    <source>
        <strain evidence="2 3">RB72</strain>
    </source>
</reference>
<dbReference type="PANTHER" id="PTHR35446:SF3">
    <property type="entry name" value="CMD DOMAIN-CONTAINING PROTEIN"/>
    <property type="match status" value="1"/>
</dbReference>
<dbReference type="InterPro" id="IPR004675">
    <property type="entry name" value="AhpD_core"/>
</dbReference>
<dbReference type="Proteomes" id="UP000245992">
    <property type="component" value="Unassembled WGS sequence"/>
</dbReference>
<dbReference type="STRING" id="1440053.GCA_000718095_02163"/>
<proteinExistence type="predicted"/>
<name>A0A2T7T5W0_9ACTN</name>
<dbReference type="AlphaFoldDB" id="A0A2T7T5W0"/>
<dbReference type="EMBL" id="AZSP01000196">
    <property type="protein sequence ID" value="PVE10488.1"/>
    <property type="molecule type" value="Genomic_DNA"/>
</dbReference>
<sequence length="113" mass="12126">MLDGFQKLTGLFESTTLDPLAREVIVMTVAVRNACHLCVVMHTGKLRALGAADELIDALREQRPGQPLPDERLEAVRQFTLAVLATAGGVSTLANRLTRAPIDPQLGVRPAVA</sequence>